<accession>A0ABS2KK47</accession>
<feature type="signal peptide" evidence="1">
    <location>
        <begin position="1"/>
        <end position="25"/>
    </location>
</feature>
<name>A0ABS2KK47_9GAMM</name>
<keyword evidence="1" id="KW-0732">Signal</keyword>
<sequence>MRAAIKAWSFLFLILLGVSAPRVHAAEKSQCSDLVKFEPITTLPLNYLGWLADPISSSNANGGVVFWPFDEESYPTRGEWASLGIVLGNSGDIGAQSIGGIIWVKKSMRPHIDYKAADKSSRVTFTVRDEQEECSQEITFELDSNRNVNFGGKVIGKAKSIAE</sequence>
<keyword evidence="3" id="KW-1185">Reference proteome</keyword>
<proteinExistence type="predicted"/>
<reference evidence="2" key="1">
    <citation type="submission" date="2020-10" db="EMBL/GenBank/DDBJ databases">
        <title>Phylogeny of dyella-like bacteria.</title>
        <authorList>
            <person name="Fu J."/>
        </authorList>
    </citation>
    <scope>NUCLEOTIDE SEQUENCE</scope>
    <source>
        <strain evidence="2">DHON07</strain>
    </source>
</reference>
<evidence type="ECO:0000313" key="3">
    <source>
        <dbReference type="Proteomes" id="UP001430193"/>
    </source>
</evidence>
<feature type="chain" id="PRO_5046110005" evidence="1">
    <location>
        <begin position="26"/>
        <end position="163"/>
    </location>
</feature>
<evidence type="ECO:0000256" key="1">
    <source>
        <dbReference type="SAM" id="SignalP"/>
    </source>
</evidence>
<comment type="caution">
    <text evidence="2">The sequence shown here is derived from an EMBL/GenBank/DDBJ whole genome shotgun (WGS) entry which is preliminary data.</text>
</comment>
<protein>
    <submittedName>
        <fullName evidence="2">Uncharacterized protein</fullName>
    </submittedName>
</protein>
<dbReference type="RefSeq" id="WP_204633077.1">
    <property type="nucleotide sequence ID" value="NZ_BSOC01000001.1"/>
</dbReference>
<dbReference type="EMBL" id="JADIKF010000040">
    <property type="protein sequence ID" value="MBM7131516.1"/>
    <property type="molecule type" value="Genomic_DNA"/>
</dbReference>
<dbReference type="Proteomes" id="UP001430193">
    <property type="component" value="Unassembled WGS sequence"/>
</dbReference>
<gene>
    <name evidence="2" type="ORF">ISS99_18495</name>
</gene>
<organism evidence="2 3">
    <name type="scientific">Dyella mobilis</name>
    <dbReference type="NCBI Taxonomy" id="1849582"/>
    <lineage>
        <taxon>Bacteria</taxon>
        <taxon>Pseudomonadati</taxon>
        <taxon>Pseudomonadota</taxon>
        <taxon>Gammaproteobacteria</taxon>
        <taxon>Lysobacterales</taxon>
        <taxon>Rhodanobacteraceae</taxon>
        <taxon>Dyella</taxon>
    </lineage>
</organism>
<evidence type="ECO:0000313" key="2">
    <source>
        <dbReference type="EMBL" id="MBM7131516.1"/>
    </source>
</evidence>